<feature type="binding site" evidence="2">
    <location>
        <position position="236"/>
    </location>
    <ligand>
        <name>Mg(2+)</name>
        <dbReference type="ChEBI" id="CHEBI:18420"/>
        <label>1</label>
        <note>catalytic</note>
    </ligand>
</feature>
<reference evidence="3 4" key="1">
    <citation type="submission" date="2020-05" db="EMBL/GenBank/DDBJ databases">
        <title>Horizontal transmission and recombination maintain forever young bacterial symbiont genomes.</title>
        <authorList>
            <person name="Russell S.L."/>
            <person name="Pepper-Tunick E."/>
            <person name="Svedberg J."/>
            <person name="Byrne A."/>
            <person name="Ruelas Castillo J."/>
            <person name="Vollmers C."/>
            <person name="Beinart R.A."/>
            <person name="Corbett-Detig R."/>
        </authorList>
    </citation>
    <scope>NUCLEOTIDE SEQUENCE [LARGE SCALE GENOMIC DNA]</scope>
    <source>
        <strain evidence="3">Santa_Monica_outfall</strain>
    </source>
</reference>
<dbReference type="GO" id="GO:0007165">
    <property type="term" value="P:signal transduction"/>
    <property type="evidence" value="ECO:0007669"/>
    <property type="project" value="TreeGrafter"/>
</dbReference>
<comment type="cofactor">
    <cofactor evidence="2">
        <name>Mg(2+)</name>
        <dbReference type="ChEBI" id="CHEBI:18420"/>
    </cofactor>
</comment>
<dbReference type="SUPFAM" id="SSF56655">
    <property type="entry name" value="Carbohydrate phosphatase"/>
    <property type="match status" value="1"/>
</dbReference>
<keyword evidence="2" id="KW-0479">Metal-binding</keyword>
<keyword evidence="2" id="KW-0460">Magnesium</keyword>
<keyword evidence="4" id="KW-1185">Reference proteome</keyword>
<accession>A0A6N0HW14</accession>
<dbReference type="PANTHER" id="PTHR20854:SF4">
    <property type="entry name" value="INOSITOL-1-MONOPHOSPHATASE-RELATED"/>
    <property type="match status" value="1"/>
</dbReference>
<evidence type="ECO:0000256" key="2">
    <source>
        <dbReference type="PIRSR" id="PIRSR600760-2"/>
    </source>
</evidence>
<dbReference type="GO" id="GO:0006020">
    <property type="term" value="P:inositol metabolic process"/>
    <property type="evidence" value="ECO:0007669"/>
    <property type="project" value="TreeGrafter"/>
</dbReference>
<feature type="binding site" evidence="2">
    <location>
        <position position="99"/>
    </location>
    <ligand>
        <name>Mg(2+)</name>
        <dbReference type="ChEBI" id="CHEBI:18420"/>
        <label>1</label>
        <note>catalytic</note>
    </ligand>
</feature>
<dbReference type="Gene3D" id="3.30.540.10">
    <property type="entry name" value="Fructose-1,6-Bisphosphatase, subunit A, domain 1"/>
    <property type="match status" value="1"/>
</dbReference>
<evidence type="ECO:0000256" key="1">
    <source>
        <dbReference type="ARBA" id="ARBA00009759"/>
    </source>
</evidence>
<dbReference type="InterPro" id="IPR000760">
    <property type="entry name" value="Inositol_monophosphatase-like"/>
</dbReference>
<feature type="binding site" evidence="2">
    <location>
        <position position="79"/>
    </location>
    <ligand>
        <name>Mg(2+)</name>
        <dbReference type="ChEBI" id="CHEBI:18420"/>
        <label>1</label>
        <note>catalytic</note>
    </ligand>
</feature>
<gene>
    <name evidence="3" type="ORF">HUE57_09250</name>
</gene>
<name>A0A6N0HW14_9GAMM</name>
<evidence type="ECO:0000313" key="3">
    <source>
        <dbReference type="EMBL" id="QKQ26441.1"/>
    </source>
</evidence>
<proteinExistence type="inferred from homology"/>
<dbReference type="Proteomes" id="UP000509658">
    <property type="component" value="Chromosome"/>
</dbReference>
<dbReference type="RefSeq" id="WP_174673057.1">
    <property type="nucleotide sequence ID" value="NZ_CP054491.1"/>
</dbReference>
<dbReference type="GO" id="GO:0046872">
    <property type="term" value="F:metal ion binding"/>
    <property type="evidence" value="ECO:0007669"/>
    <property type="project" value="UniProtKB-KW"/>
</dbReference>
<protein>
    <submittedName>
        <fullName evidence="3">Inositol monophosphatase</fullName>
    </submittedName>
</protein>
<dbReference type="EMBL" id="CP054491">
    <property type="protein sequence ID" value="QKQ26441.1"/>
    <property type="molecule type" value="Genomic_DNA"/>
</dbReference>
<dbReference type="KEGG" id="rev:HUE57_09250"/>
<dbReference type="PRINTS" id="PR00377">
    <property type="entry name" value="IMPHPHTASES"/>
</dbReference>
<sequence>MQLSADDLSYLSQCAIRAATEAGALIASRSTESVAVEHKAGGDTLASQVVTEVDLLSDAAIIKILQPSCKRYDLALLTEESSDDHARLQQDHFWCVDPLDGTLSFIESLPGYAVSIALVSRAGEPLIGVVYDPVTATLYSAVKGQGVERNGEPWCHVPSGDTPLLTLISDRTLESRSDFPQLLQRIETMATQLGFSGVTTLHNGGAVMSACWGLEHGPGCYFKLPKTEPGGGSLWDFAATAALFNEMGAVASDFYGQPLELNRAESTFMNHRGVIFATEQRVATELMSQLQPFFSNYTPEIS</sequence>
<feature type="binding site" evidence="2">
    <location>
        <position position="100"/>
    </location>
    <ligand>
        <name>Mg(2+)</name>
        <dbReference type="ChEBI" id="CHEBI:18420"/>
        <label>1</label>
        <note>catalytic</note>
    </ligand>
</feature>
<dbReference type="Gene3D" id="3.40.190.80">
    <property type="match status" value="1"/>
</dbReference>
<dbReference type="Pfam" id="PF00459">
    <property type="entry name" value="Inositol_P"/>
    <property type="match status" value="1"/>
</dbReference>
<organism evidence="3 4">
    <name type="scientific">Candidatus Reidiella endopervernicosa</name>
    <dbReference type="NCBI Taxonomy" id="2738883"/>
    <lineage>
        <taxon>Bacteria</taxon>
        <taxon>Pseudomonadati</taxon>
        <taxon>Pseudomonadota</taxon>
        <taxon>Gammaproteobacteria</taxon>
        <taxon>Candidatus Reidiella</taxon>
    </lineage>
</organism>
<dbReference type="AlphaFoldDB" id="A0A6N0HW14"/>
<dbReference type="GO" id="GO:0008934">
    <property type="term" value="F:inositol monophosphate 1-phosphatase activity"/>
    <property type="evidence" value="ECO:0007669"/>
    <property type="project" value="TreeGrafter"/>
</dbReference>
<evidence type="ECO:0000313" key="4">
    <source>
        <dbReference type="Proteomes" id="UP000509658"/>
    </source>
</evidence>
<comment type="similarity">
    <text evidence="1">Belongs to the inositol monophosphatase superfamily.</text>
</comment>
<feature type="binding site" evidence="2">
    <location>
        <position position="97"/>
    </location>
    <ligand>
        <name>Mg(2+)</name>
        <dbReference type="ChEBI" id="CHEBI:18420"/>
        <label>1</label>
        <note>catalytic</note>
    </ligand>
</feature>
<dbReference type="PANTHER" id="PTHR20854">
    <property type="entry name" value="INOSITOL MONOPHOSPHATASE"/>
    <property type="match status" value="1"/>
</dbReference>